<dbReference type="Proteomes" id="UP000182738">
    <property type="component" value="Unassembled WGS sequence"/>
</dbReference>
<dbReference type="PANTHER" id="PTHR34322">
    <property type="entry name" value="TRANSPOSASE, Y1_TNP DOMAIN-CONTAINING"/>
    <property type="match status" value="1"/>
</dbReference>
<dbReference type="InterPro" id="IPR002686">
    <property type="entry name" value="Transposase_17"/>
</dbReference>
<feature type="domain" description="Transposase IS200-like" evidence="1">
    <location>
        <begin position="9"/>
        <end position="123"/>
    </location>
</feature>
<protein>
    <submittedName>
        <fullName evidence="2">REP element-mobilizing transposase RayT</fullName>
    </submittedName>
</protein>
<sequence>MGRARRIWVPHLFYHIVCRGNRRDPLFKEANGFRAFLYILEQLHENIPFELASYCLMTNHFHLQLRSQQQSISKVMALVNKRYANYYNTRYGLIGHVFEKRYFSKIIDDDAGMLEVSRYIHLSPIEARMVHLPEHYRWSSFHFYHQSPSLPPFMNMDVLLRYFTGTMNEKKKAYICLPLSIHLKKLIAIFNISSGMTTPSMHLKLPLQENITC</sequence>
<dbReference type="PANTHER" id="PTHR34322:SF2">
    <property type="entry name" value="TRANSPOSASE IS200-LIKE DOMAIN-CONTAINING PROTEIN"/>
    <property type="match status" value="1"/>
</dbReference>
<dbReference type="GO" id="GO:0003677">
    <property type="term" value="F:DNA binding"/>
    <property type="evidence" value="ECO:0007669"/>
    <property type="project" value="InterPro"/>
</dbReference>
<proteinExistence type="predicted"/>
<dbReference type="GO" id="GO:0006313">
    <property type="term" value="P:DNA transposition"/>
    <property type="evidence" value="ECO:0007669"/>
    <property type="project" value="InterPro"/>
</dbReference>
<evidence type="ECO:0000313" key="3">
    <source>
        <dbReference type="Proteomes" id="UP000182738"/>
    </source>
</evidence>
<evidence type="ECO:0000259" key="1">
    <source>
        <dbReference type="SMART" id="SM01321"/>
    </source>
</evidence>
<accession>A0A0K6GPD1</accession>
<dbReference type="Pfam" id="PF01797">
    <property type="entry name" value="Y1_Tnp"/>
    <property type="match status" value="1"/>
</dbReference>
<dbReference type="EMBL" id="CYGZ01000011">
    <property type="protein sequence ID" value="CUA80595.1"/>
    <property type="molecule type" value="Genomic_DNA"/>
</dbReference>
<dbReference type="SUPFAM" id="SSF143422">
    <property type="entry name" value="Transposase IS200-like"/>
    <property type="match status" value="1"/>
</dbReference>
<dbReference type="GO" id="GO:0004803">
    <property type="term" value="F:transposase activity"/>
    <property type="evidence" value="ECO:0007669"/>
    <property type="project" value="InterPro"/>
</dbReference>
<gene>
    <name evidence="2" type="ORF">Ga0061060_11158</name>
</gene>
<name>A0A0K6GPD1_9BACL</name>
<keyword evidence="3" id="KW-1185">Reference proteome</keyword>
<dbReference type="Gene3D" id="3.30.70.1290">
    <property type="entry name" value="Transposase IS200-like"/>
    <property type="match status" value="1"/>
</dbReference>
<evidence type="ECO:0000313" key="2">
    <source>
        <dbReference type="EMBL" id="CUA80595.1"/>
    </source>
</evidence>
<dbReference type="AlphaFoldDB" id="A0A0K6GPD1"/>
<dbReference type="RefSeq" id="WP_245191176.1">
    <property type="nucleotide sequence ID" value="NZ_BAABDZ010000039.1"/>
</dbReference>
<reference evidence="3" key="1">
    <citation type="submission" date="2015-08" db="EMBL/GenBank/DDBJ databases">
        <authorList>
            <person name="Varghese N."/>
        </authorList>
    </citation>
    <scope>NUCLEOTIDE SEQUENCE [LARGE SCALE GENOMIC DNA]</scope>
    <source>
        <strain evidence="3">DSM 27374</strain>
    </source>
</reference>
<dbReference type="SMART" id="SM01321">
    <property type="entry name" value="Y1_Tnp"/>
    <property type="match status" value="1"/>
</dbReference>
<organism evidence="2 3">
    <name type="scientific">Anoxybacillus suryakundensis</name>
    <dbReference type="NCBI Taxonomy" id="1325335"/>
    <lineage>
        <taxon>Bacteria</taxon>
        <taxon>Bacillati</taxon>
        <taxon>Bacillota</taxon>
        <taxon>Bacilli</taxon>
        <taxon>Bacillales</taxon>
        <taxon>Anoxybacillaceae</taxon>
        <taxon>Anoxybacillus</taxon>
    </lineage>
</organism>
<dbReference type="STRING" id="1325335.GCA_001418025_01908"/>
<dbReference type="InterPro" id="IPR036515">
    <property type="entry name" value="Transposase_17_sf"/>
</dbReference>